<dbReference type="OrthoDB" id="9103693at2"/>
<evidence type="ECO:0000313" key="3">
    <source>
        <dbReference type="Proteomes" id="UP000184395"/>
    </source>
</evidence>
<accession>A0A1M6VJ68</accession>
<feature type="region of interest" description="Disordered" evidence="1">
    <location>
        <begin position="1"/>
        <end position="78"/>
    </location>
</feature>
<sequence length="105" mass="11185">MTINRLSRFFHGTRSSADTPTLPRAGVSPRPVARSLTAPGALLLPRRPASAAASAGKTSMPPRAAHVQTRAADEPGRHNIDWLTRRHLLADSGASRTDSLGNPEQ</sequence>
<evidence type="ECO:0000313" key="2">
    <source>
        <dbReference type="EMBL" id="SHK81542.1"/>
    </source>
</evidence>
<dbReference type="Proteomes" id="UP000184395">
    <property type="component" value="Unassembled WGS sequence"/>
</dbReference>
<gene>
    <name evidence="2" type="ORF">SAMN05192548_103957</name>
</gene>
<name>A0A1M6VJ68_9BURK</name>
<proteinExistence type="predicted"/>
<organism evidence="2 3">
    <name type="scientific">Paraburkholderia terricola</name>
    <dbReference type="NCBI Taxonomy" id="169427"/>
    <lineage>
        <taxon>Bacteria</taxon>
        <taxon>Pseudomonadati</taxon>
        <taxon>Pseudomonadota</taxon>
        <taxon>Betaproteobacteria</taxon>
        <taxon>Burkholderiales</taxon>
        <taxon>Burkholderiaceae</taxon>
        <taxon>Paraburkholderia</taxon>
    </lineage>
</organism>
<reference evidence="2 3" key="1">
    <citation type="submission" date="2016-11" db="EMBL/GenBank/DDBJ databases">
        <authorList>
            <person name="Jaros S."/>
            <person name="Januszkiewicz K."/>
            <person name="Wedrychowicz H."/>
        </authorList>
    </citation>
    <scope>NUCLEOTIDE SEQUENCE [LARGE SCALE GENOMIC DNA]</scope>
    <source>
        <strain evidence="2 3">LMG 20594</strain>
    </source>
</reference>
<dbReference type="EMBL" id="FRAB01000039">
    <property type="protein sequence ID" value="SHK81542.1"/>
    <property type="molecule type" value="Genomic_DNA"/>
</dbReference>
<evidence type="ECO:0000256" key="1">
    <source>
        <dbReference type="SAM" id="MobiDB-lite"/>
    </source>
</evidence>
<feature type="compositionally biased region" description="Low complexity" evidence="1">
    <location>
        <begin position="38"/>
        <end position="56"/>
    </location>
</feature>
<dbReference type="AlphaFoldDB" id="A0A1M6VJ68"/>
<protein>
    <submittedName>
        <fullName evidence="2">Uncharacterized protein</fullName>
    </submittedName>
</protein>
<dbReference type="RefSeq" id="WP_073431583.1">
    <property type="nucleotide sequence ID" value="NZ_CADFGY010000008.1"/>
</dbReference>